<accession>A0A2H1KMT1</accession>
<dbReference type="Proteomes" id="UP000234327">
    <property type="component" value="Unassembled WGS sequence"/>
</dbReference>
<reference evidence="1 2" key="1">
    <citation type="submission" date="2017-03" db="EMBL/GenBank/DDBJ databases">
        <authorList>
            <person name="Afonso C.L."/>
            <person name="Miller P.J."/>
            <person name="Scott M.A."/>
            <person name="Spackman E."/>
            <person name="Goraichik I."/>
            <person name="Dimitrov K.M."/>
            <person name="Suarez D.L."/>
            <person name="Swayne D.E."/>
        </authorList>
    </citation>
    <scope>NUCLEOTIDE SEQUENCE [LARGE SCALE GENOMIC DNA]</scope>
    <source>
        <strain evidence="2">6(3)</strain>
    </source>
</reference>
<evidence type="ECO:0000313" key="2">
    <source>
        <dbReference type="Proteomes" id="UP000234327"/>
    </source>
</evidence>
<sequence>MNTTTQPAITFAVLNCPATTLLGLYTNETAATKAATRWGQASFPYELSNKEATALAADAHGYQCKSCAGPAPIGVGYASPGLEAFVASQELTECGCGYSQTPQR</sequence>
<name>A0A2H1KMT1_BREAU</name>
<gene>
    <name evidence="1" type="ORF">BAURA63_03505</name>
</gene>
<organism evidence="1 2">
    <name type="scientific">Brevibacterium aurantiacum</name>
    <dbReference type="NCBI Taxonomy" id="273384"/>
    <lineage>
        <taxon>Bacteria</taxon>
        <taxon>Bacillati</taxon>
        <taxon>Actinomycetota</taxon>
        <taxon>Actinomycetes</taxon>
        <taxon>Micrococcales</taxon>
        <taxon>Brevibacteriaceae</taxon>
        <taxon>Brevibacterium</taxon>
    </lineage>
</organism>
<evidence type="ECO:0000313" key="1">
    <source>
        <dbReference type="EMBL" id="SMY01113.1"/>
    </source>
</evidence>
<proteinExistence type="predicted"/>
<dbReference type="EMBL" id="FXYZ01000026">
    <property type="protein sequence ID" value="SMY01113.1"/>
    <property type="molecule type" value="Genomic_DNA"/>
</dbReference>
<protein>
    <submittedName>
        <fullName evidence="1">Uncharacterized protein</fullName>
    </submittedName>
</protein>
<dbReference type="RefSeq" id="WP_101598790.1">
    <property type="nucleotide sequence ID" value="NZ_FXYZ01000026.1"/>
</dbReference>
<dbReference type="AlphaFoldDB" id="A0A2H1KMT1"/>